<reference evidence="1" key="1">
    <citation type="thesis" date="2020" institute="ProQuest LLC" country="789 East Eisenhower Parkway, Ann Arbor, MI, USA">
        <title>Comparative Genomics and Chromosome Evolution.</title>
        <authorList>
            <person name="Mudd A.B."/>
        </authorList>
    </citation>
    <scope>NUCLEOTIDE SEQUENCE</scope>
    <source>
        <strain evidence="1">237g6f4</strain>
        <tissue evidence="1">Blood</tissue>
    </source>
</reference>
<dbReference type="EMBL" id="WNYA01003673">
    <property type="protein sequence ID" value="KAG8543286.1"/>
    <property type="molecule type" value="Genomic_DNA"/>
</dbReference>
<dbReference type="AlphaFoldDB" id="A0AAV6Z291"/>
<sequence>MIEGMKVDASNVPSTYLAEIARLLQSIAEVDLLLNSSYLNKKDCEELSKQDDCLKNIKEILGRLSGQIGFTQGRKNTVLQSATPKENEKIQQKLAELSFQWENINRLYRDRQE</sequence>
<dbReference type="Proteomes" id="UP000824782">
    <property type="component" value="Unassembled WGS sequence"/>
</dbReference>
<evidence type="ECO:0000313" key="1">
    <source>
        <dbReference type="EMBL" id="KAG8543286.1"/>
    </source>
</evidence>
<protein>
    <recommendedName>
        <fullName evidence="3">Interleukin-6</fullName>
    </recommendedName>
</protein>
<keyword evidence="2" id="KW-1185">Reference proteome</keyword>
<evidence type="ECO:0008006" key="3">
    <source>
        <dbReference type="Google" id="ProtNLM"/>
    </source>
</evidence>
<evidence type="ECO:0000313" key="2">
    <source>
        <dbReference type="Proteomes" id="UP000824782"/>
    </source>
</evidence>
<dbReference type="Gene3D" id="1.20.58.60">
    <property type="match status" value="1"/>
</dbReference>
<dbReference type="SUPFAM" id="SSF46966">
    <property type="entry name" value="Spectrin repeat"/>
    <property type="match status" value="1"/>
</dbReference>
<name>A0AAV6Z291_ENGPU</name>
<gene>
    <name evidence="1" type="ORF">GDO81_025028</name>
</gene>
<accession>A0AAV6Z291</accession>
<proteinExistence type="predicted"/>
<organism evidence="1 2">
    <name type="scientific">Engystomops pustulosus</name>
    <name type="common">Tungara frog</name>
    <name type="synonym">Physalaemus pustulosus</name>
    <dbReference type="NCBI Taxonomy" id="76066"/>
    <lineage>
        <taxon>Eukaryota</taxon>
        <taxon>Metazoa</taxon>
        <taxon>Chordata</taxon>
        <taxon>Craniata</taxon>
        <taxon>Vertebrata</taxon>
        <taxon>Euteleostomi</taxon>
        <taxon>Amphibia</taxon>
        <taxon>Batrachia</taxon>
        <taxon>Anura</taxon>
        <taxon>Neobatrachia</taxon>
        <taxon>Hyloidea</taxon>
        <taxon>Leptodactylidae</taxon>
        <taxon>Leiuperinae</taxon>
        <taxon>Engystomops</taxon>
    </lineage>
</organism>
<comment type="caution">
    <text evidence="1">The sequence shown here is derived from an EMBL/GenBank/DDBJ whole genome shotgun (WGS) entry which is preliminary data.</text>
</comment>